<dbReference type="EMBL" id="OW152830">
    <property type="protein sequence ID" value="CAH2048448.1"/>
    <property type="molecule type" value="Genomic_DNA"/>
</dbReference>
<dbReference type="SUPFAM" id="SSF57302">
    <property type="entry name" value="Snake toxin-like"/>
    <property type="match status" value="1"/>
</dbReference>
<feature type="domain" description="BMP and activin membrane-bound inhibitor N-terminal" evidence="2">
    <location>
        <begin position="89"/>
        <end position="172"/>
    </location>
</feature>
<feature type="domain" description="BMP and activin membrane-bound inhibitor C-terminal" evidence="3">
    <location>
        <begin position="200"/>
        <end position="237"/>
    </location>
</feature>
<evidence type="ECO:0000313" key="4">
    <source>
        <dbReference type="EMBL" id="CAH2048448.1"/>
    </source>
</evidence>
<gene>
    <name evidence="4" type="ORF">IPOD504_LOCUS6074</name>
</gene>
<evidence type="ECO:0000259" key="2">
    <source>
        <dbReference type="Pfam" id="PF06211"/>
    </source>
</evidence>
<feature type="transmembrane region" description="Helical" evidence="1">
    <location>
        <begin position="212"/>
        <end position="233"/>
    </location>
</feature>
<dbReference type="Pfam" id="PF06211">
    <property type="entry name" value="BAMBI"/>
    <property type="match status" value="1"/>
</dbReference>
<evidence type="ECO:0000259" key="3">
    <source>
        <dbReference type="Pfam" id="PF19337"/>
    </source>
</evidence>
<keyword evidence="5" id="KW-1185">Reference proteome</keyword>
<keyword evidence="1" id="KW-1133">Transmembrane helix</keyword>
<evidence type="ECO:0008006" key="6">
    <source>
        <dbReference type="Google" id="ProtNLM"/>
    </source>
</evidence>
<dbReference type="InterPro" id="IPR045807">
    <property type="entry name" value="BAMBI_N"/>
</dbReference>
<proteinExistence type="predicted"/>
<name>A0ABN8I7Z8_9NEOP</name>
<sequence>MQRYSRDAIKGGPFGLGWVRRSPAELDLFRLTDPRLGPVFTLSAGPASAGFMRRAAVYDVRVIIGPDALFSPFHRPEEDAKPAGDADGVRCYCNTAQCVGTGYMCRSRPGGGCYSELPAPRRPHHARHGCLHHLADSEQEALAHCQNSPSPGAPPPGEHSLLLCCFRDLCNHEDSPLARARLNLTNELDPNGVATERGATYNSEVWFKAATIAVPVCGALILFLLVAVAVRLLRADALLQADRKLRGGYMSPAQHCPEDVKKVWVGNASSPLLVAPGGCLVAVERAQLVDAPSAQLCDIQR</sequence>
<feature type="non-terminal residue" evidence="4">
    <location>
        <position position="1"/>
    </location>
</feature>
<dbReference type="InterPro" id="IPR045860">
    <property type="entry name" value="Snake_toxin-like_sf"/>
</dbReference>
<dbReference type="InterPro" id="IPR045806">
    <property type="entry name" value="BAMBI_C"/>
</dbReference>
<organism evidence="4 5">
    <name type="scientific">Iphiclides podalirius</name>
    <name type="common">scarce swallowtail</name>
    <dbReference type="NCBI Taxonomy" id="110791"/>
    <lineage>
        <taxon>Eukaryota</taxon>
        <taxon>Metazoa</taxon>
        <taxon>Ecdysozoa</taxon>
        <taxon>Arthropoda</taxon>
        <taxon>Hexapoda</taxon>
        <taxon>Insecta</taxon>
        <taxon>Pterygota</taxon>
        <taxon>Neoptera</taxon>
        <taxon>Endopterygota</taxon>
        <taxon>Lepidoptera</taxon>
        <taxon>Glossata</taxon>
        <taxon>Ditrysia</taxon>
        <taxon>Papilionoidea</taxon>
        <taxon>Papilionidae</taxon>
        <taxon>Papilioninae</taxon>
        <taxon>Iphiclides</taxon>
    </lineage>
</organism>
<dbReference type="Proteomes" id="UP000837857">
    <property type="component" value="Chromosome 18"/>
</dbReference>
<evidence type="ECO:0000256" key="1">
    <source>
        <dbReference type="SAM" id="Phobius"/>
    </source>
</evidence>
<dbReference type="Pfam" id="PF19337">
    <property type="entry name" value="BAMBI_C"/>
    <property type="match status" value="1"/>
</dbReference>
<reference evidence="4" key="1">
    <citation type="submission" date="2022-03" db="EMBL/GenBank/DDBJ databases">
        <authorList>
            <person name="Martin H S."/>
        </authorList>
    </citation>
    <scope>NUCLEOTIDE SEQUENCE</scope>
</reference>
<protein>
    <recommendedName>
        <fullName evidence="6">BMP and activin membrane-bound inhibitor homolog</fullName>
    </recommendedName>
</protein>
<dbReference type="Gene3D" id="2.10.60.10">
    <property type="entry name" value="CD59"/>
    <property type="match status" value="1"/>
</dbReference>
<keyword evidence="1" id="KW-0472">Membrane</keyword>
<accession>A0ABN8I7Z8</accession>
<evidence type="ECO:0000313" key="5">
    <source>
        <dbReference type="Proteomes" id="UP000837857"/>
    </source>
</evidence>
<keyword evidence="1" id="KW-0812">Transmembrane</keyword>
<dbReference type="CDD" id="cd23576">
    <property type="entry name" value="TFP_LU_ECD_BAMBI"/>
    <property type="match status" value="1"/>
</dbReference>